<sequence length="81" mass="8657">MVGAEAAVTAWRKDLMIGKAAPASINQALAAVTLLFTLMYTQAGLRIAVKRARVPKPGEPDAFTKAEQGPVGACRRPPWRP</sequence>
<keyword evidence="4" id="KW-1185">Reference proteome</keyword>
<keyword evidence="2" id="KW-0472">Membrane</keyword>
<keyword evidence="2" id="KW-0812">Transmembrane</keyword>
<protein>
    <submittedName>
        <fullName evidence="3">Uncharacterized protein</fullName>
    </submittedName>
</protein>
<feature type="region of interest" description="Disordered" evidence="1">
    <location>
        <begin position="56"/>
        <end position="81"/>
    </location>
</feature>
<dbReference type="Proteomes" id="UP000295818">
    <property type="component" value="Unassembled WGS sequence"/>
</dbReference>
<accession>A0ABY2B6S7</accession>
<evidence type="ECO:0000256" key="1">
    <source>
        <dbReference type="SAM" id="MobiDB-lite"/>
    </source>
</evidence>
<comment type="caution">
    <text evidence="3">The sequence shown here is derived from an EMBL/GenBank/DDBJ whole genome shotgun (WGS) entry which is preliminary data.</text>
</comment>
<evidence type="ECO:0000256" key="2">
    <source>
        <dbReference type="SAM" id="Phobius"/>
    </source>
</evidence>
<keyword evidence="2" id="KW-1133">Transmembrane helix</keyword>
<dbReference type="EMBL" id="SLWM01000039">
    <property type="protein sequence ID" value="TCO09546.1"/>
    <property type="molecule type" value="Genomic_DNA"/>
</dbReference>
<evidence type="ECO:0000313" key="4">
    <source>
        <dbReference type="Proteomes" id="UP000295818"/>
    </source>
</evidence>
<feature type="transmembrane region" description="Helical" evidence="2">
    <location>
        <begin position="20"/>
        <end position="41"/>
    </location>
</feature>
<proteinExistence type="predicted"/>
<gene>
    <name evidence="3" type="ORF">EV644_13913</name>
</gene>
<name>A0ABY2B6S7_9ACTN</name>
<evidence type="ECO:0000313" key="3">
    <source>
        <dbReference type="EMBL" id="TCO09546.1"/>
    </source>
</evidence>
<reference evidence="3 4" key="1">
    <citation type="journal article" date="2015" name="Stand. Genomic Sci.">
        <title>Genomic Encyclopedia of Bacterial and Archaeal Type Strains, Phase III: the genomes of soil and plant-associated and newly described type strains.</title>
        <authorList>
            <person name="Whitman W.B."/>
            <person name="Woyke T."/>
            <person name="Klenk H.P."/>
            <person name="Zhou Y."/>
            <person name="Lilburn T.G."/>
            <person name="Beck B.J."/>
            <person name="De Vos P."/>
            <person name="Vandamme P."/>
            <person name="Eisen J.A."/>
            <person name="Garrity G."/>
            <person name="Hugenholtz P."/>
            <person name="Kyrpides N.C."/>
        </authorList>
    </citation>
    <scope>NUCLEOTIDE SEQUENCE [LARGE SCALE GENOMIC DNA]</scope>
    <source>
        <strain evidence="3 4">VKM Ac-2538</strain>
    </source>
</reference>
<organism evidence="3 4">
    <name type="scientific">Kribbella orskensis</name>
    <dbReference type="NCBI Taxonomy" id="2512216"/>
    <lineage>
        <taxon>Bacteria</taxon>
        <taxon>Bacillati</taxon>
        <taxon>Actinomycetota</taxon>
        <taxon>Actinomycetes</taxon>
        <taxon>Propionibacteriales</taxon>
        <taxon>Kribbellaceae</taxon>
        <taxon>Kribbella</taxon>
    </lineage>
</organism>